<dbReference type="UniPathway" id="UPA00051">
    <property type="reaction ID" value="UER00075"/>
</dbReference>
<proteinExistence type="inferred from homology"/>
<evidence type="ECO:0000256" key="5">
    <source>
        <dbReference type="SAM" id="MobiDB-lite"/>
    </source>
</evidence>
<dbReference type="Proteomes" id="UP000515312">
    <property type="component" value="Chromosome"/>
</dbReference>
<accession>A0A7G8BPL3</accession>
<feature type="active site" description="Proton acceptor" evidence="4">
    <location>
        <position position="239"/>
    </location>
</feature>
<dbReference type="GO" id="GO:0004414">
    <property type="term" value="F:homoserine O-acetyltransferase activity"/>
    <property type="evidence" value="ECO:0007669"/>
    <property type="project" value="UniProtKB-UniRule"/>
</dbReference>
<feature type="site" description="Important for acyl-CoA specificity" evidence="4">
    <location>
        <position position="116"/>
    </location>
</feature>
<keyword evidence="3 4" id="KW-0012">Acyltransferase</keyword>
<feature type="active site" description="Acyl-thioester intermediate" evidence="4">
    <location>
        <position position="147"/>
    </location>
</feature>
<reference evidence="6 7" key="1">
    <citation type="submission" date="2020-08" db="EMBL/GenBank/DDBJ databases">
        <title>Edaphobacter telluris sp. nov. and Acidobacterium dinghuensis sp. nov., two acidobacteria isolated from forest soil.</title>
        <authorList>
            <person name="Fu J."/>
            <person name="Qiu L."/>
        </authorList>
    </citation>
    <scope>NUCLEOTIDE SEQUENCE [LARGE SCALE GENOMIC DNA]</scope>
    <source>
        <strain evidence="6">4Y35</strain>
    </source>
</reference>
<dbReference type="InterPro" id="IPR033752">
    <property type="entry name" value="MetA_family"/>
</dbReference>
<dbReference type="HAMAP" id="MF_00295">
    <property type="entry name" value="MetA_acyltransf"/>
    <property type="match status" value="1"/>
</dbReference>
<dbReference type="PANTHER" id="PTHR20919:SF0">
    <property type="entry name" value="HOMOSERINE O-SUCCINYLTRANSFERASE"/>
    <property type="match status" value="1"/>
</dbReference>
<evidence type="ECO:0000256" key="3">
    <source>
        <dbReference type="ARBA" id="ARBA00023315"/>
    </source>
</evidence>
<comment type="caution">
    <text evidence="4">Lacks conserved residue(s) required for the propagation of feature annotation.</text>
</comment>
<comment type="similarity">
    <text evidence="4">Belongs to the MetA family.</text>
</comment>
<dbReference type="RefSeq" id="WP_186746694.1">
    <property type="nucleotide sequence ID" value="NZ_CP060394.1"/>
</dbReference>
<dbReference type="SUPFAM" id="SSF52317">
    <property type="entry name" value="Class I glutamine amidotransferase-like"/>
    <property type="match status" value="1"/>
</dbReference>
<keyword evidence="2 4" id="KW-0808">Transferase</keyword>
<dbReference type="EC" id="2.3.1.46" evidence="4"/>
<dbReference type="KEGG" id="adin:H7849_11665"/>
<comment type="catalytic activity">
    <reaction evidence="4">
        <text>L-homoserine + succinyl-CoA = O-succinyl-L-homoserine + CoA</text>
        <dbReference type="Rhea" id="RHEA:22008"/>
        <dbReference type="ChEBI" id="CHEBI:57287"/>
        <dbReference type="ChEBI" id="CHEBI:57292"/>
        <dbReference type="ChEBI" id="CHEBI:57476"/>
        <dbReference type="ChEBI" id="CHEBI:57661"/>
        <dbReference type="EC" id="2.3.1.46"/>
    </reaction>
</comment>
<keyword evidence="1 4" id="KW-0028">Amino-acid biosynthesis</keyword>
<dbReference type="Pfam" id="PF04204">
    <property type="entry name" value="HTS"/>
    <property type="match status" value="1"/>
</dbReference>
<keyword evidence="4" id="KW-0963">Cytoplasm</keyword>
<keyword evidence="7" id="KW-1185">Reference proteome</keyword>
<comment type="subcellular location">
    <subcellularLocation>
        <location evidence="4">Cytoplasm</location>
    </subcellularLocation>
</comment>
<feature type="active site" evidence="4">
    <location>
        <position position="241"/>
    </location>
</feature>
<name>A0A7G8BPL3_9BACT</name>
<dbReference type="GO" id="GO:0008899">
    <property type="term" value="F:homoserine O-succinyltransferase activity"/>
    <property type="evidence" value="ECO:0007669"/>
    <property type="project" value="UniProtKB-EC"/>
</dbReference>
<feature type="binding site" evidence="4">
    <location>
        <position position="253"/>
    </location>
    <ligand>
        <name>substrate</name>
    </ligand>
</feature>
<keyword evidence="4" id="KW-0486">Methionine biosynthesis</keyword>
<dbReference type="NCBIfam" id="NF003776">
    <property type="entry name" value="PRK05368.1-3"/>
    <property type="match status" value="1"/>
</dbReference>
<evidence type="ECO:0000313" key="7">
    <source>
        <dbReference type="Proteomes" id="UP000515312"/>
    </source>
</evidence>
<evidence type="ECO:0000256" key="4">
    <source>
        <dbReference type="HAMAP-Rule" id="MF_00295"/>
    </source>
</evidence>
<feature type="binding site" evidence="4">
    <location>
        <position position="168"/>
    </location>
    <ligand>
        <name>substrate</name>
    </ligand>
</feature>
<dbReference type="PANTHER" id="PTHR20919">
    <property type="entry name" value="HOMOSERINE O-SUCCINYLTRANSFERASE"/>
    <property type="match status" value="1"/>
</dbReference>
<feature type="region of interest" description="Disordered" evidence="5">
    <location>
        <begin position="362"/>
        <end position="388"/>
    </location>
</feature>
<evidence type="ECO:0000313" key="6">
    <source>
        <dbReference type="EMBL" id="QNI34483.1"/>
    </source>
</evidence>
<gene>
    <name evidence="4" type="primary">metAS</name>
    <name evidence="6" type="ORF">H7849_11665</name>
</gene>
<evidence type="ECO:0000256" key="2">
    <source>
        <dbReference type="ARBA" id="ARBA00022679"/>
    </source>
</evidence>
<protein>
    <recommendedName>
        <fullName evidence="4">Homoserine O-succinyltransferase</fullName>
        <shortName evidence="4">HST</shortName>
        <ecNumber evidence="4">2.3.1.46</ecNumber>
    </recommendedName>
    <alternativeName>
        <fullName evidence="4">Homoserine transsuccinylase</fullName>
        <shortName evidence="4">HTS</shortName>
    </alternativeName>
</protein>
<feature type="site" description="Important for acyl-CoA specificity" evidence="4">
    <location>
        <position position="114"/>
    </location>
</feature>
<dbReference type="Gene3D" id="3.40.50.880">
    <property type="match status" value="1"/>
</dbReference>
<feature type="site" description="Important for acyl-CoA specificity" evidence="4">
    <location>
        <position position="148"/>
    </location>
</feature>
<feature type="binding site" evidence="4">
    <location>
        <position position="196"/>
    </location>
    <ligand>
        <name>substrate</name>
    </ligand>
</feature>
<evidence type="ECO:0000256" key="1">
    <source>
        <dbReference type="ARBA" id="ARBA00022605"/>
    </source>
</evidence>
<dbReference type="GO" id="GO:0009086">
    <property type="term" value="P:methionine biosynthetic process"/>
    <property type="evidence" value="ECO:0007669"/>
    <property type="project" value="UniProtKB-UniRule"/>
</dbReference>
<dbReference type="EMBL" id="CP060394">
    <property type="protein sequence ID" value="QNI34483.1"/>
    <property type="molecule type" value="Genomic_DNA"/>
</dbReference>
<dbReference type="AlphaFoldDB" id="A0A7G8BPL3"/>
<dbReference type="InterPro" id="IPR029062">
    <property type="entry name" value="Class_I_gatase-like"/>
</dbReference>
<feature type="site" description="Important for substrate specificity" evidence="4">
    <location>
        <position position="196"/>
    </location>
</feature>
<dbReference type="GO" id="GO:0005737">
    <property type="term" value="C:cytoplasm"/>
    <property type="evidence" value="ECO:0007669"/>
    <property type="project" value="UniProtKB-SubCell"/>
</dbReference>
<organism evidence="6 7">
    <name type="scientific">Alloacidobacterium dinghuense</name>
    <dbReference type="NCBI Taxonomy" id="2763107"/>
    <lineage>
        <taxon>Bacteria</taxon>
        <taxon>Pseudomonadati</taxon>
        <taxon>Acidobacteriota</taxon>
        <taxon>Terriglobia</taxon>
        <taxon>Terriglobales</taxon>
        <taxon>Acidobacteriaceae</taxon>
        <taxon>Alloacidobacterium</taxon>
    </lineage>
</organism>
<comment type="pathway">
    <text evidence="4">Amino-acid biosynthesis; L-methionine biosynthesis via de novo pathway; O-succinyl-L-homoserine from L-homoserine: step 1/1.</text>
</comment>
<sequence length="388" mass="43582">MPAFLQTNPSSSDRQPCAKGLCAKPFAECLDRSGNSLTIGLINNMPDGVLEATERQFLSLLNSSSHGISVRMVLYSLPGVPRNELGARHVSKSYSSVENLWDTQIDGLIVTGREPATPNLADEPYWESFTAVLDWARDNTYSTIWSCLATHAATLYLDGIHRIRSDHKHSGVFNCTRVSDHSLTAKTPSRFRLPHSRWNGLPESELTSRGYSVLTRTADAGVDTFIKKYKSMFVFFQGHPEYESNALLLEYRRDVGRYLRGETNRYPLMPQDYFDRDTVIALTELEQEATINPRDELLAQVFGKLERIDVENTWRETAVCIYRSWLQYIWAQKKRRLRTGGVAVKASGVDVLMSPQSTEVDASTSAGFPNHQESTAISTPSTSMLTIL</sequence>
<comment type="function">
    <text evidence="4">Transfers a succinyl group from succinyl-CoA to L-homoserine, forming succinyl-L-homoserine.</text>
</comment>